<evidence type="ECO:0000256" key="8">
    <source>
        <dbReference type="ARBA" id="ARBA00022553"/>
    </source>
</evidence>
<dbReference type="GO" id="GO:0000155">
    <property type="term" value="F:phosphorelay sensor kinase activity"/>
    <property type="evidence" value="ECO:0007669"/>
    <property type="project" value="InterPro"/>
</dbReference>
<keyword evidence="8" id="KW-0597">Phosphoprotein</keyword>
<dbReference type="PRINTS" id="PR00344">
    <property type="entry name" value="BCTRLSENSOR"/>
</dbReference>
<accession>A0A8J4E2V7</accession>
<dbReference type="Pfam" id="PF07730">
    <property type="entry name" value="HisKA_3"/>
    <property type="match status" value="1"/>
</dbReference>
<organism evidence="21 22">
    <name type="scientific">Virgisporangium aurantiacum</name>
    <dbReference type="NCBI Taxonomy" id="175570"/>
    <lineage>
        <taxon>Bacteria</taxon>
        <taxon>Bacillati</taxon>
        <taxon>Actinomycetota</taxon>
        <taxon>Actinomycetes</taxon>
        <taxon>Micromonosporales</taxon>
        <taxon>Micromonosporaceae</taxon>
        <taxon>Virgisporangium</taxon>
    </lineage>
</organism>
<dbReference type="GO" id="GO:0016020">
    <property type="term" value="C:membrane"/>
    <property type="evidence" value="ECO:0007669"/>
    <property type="project" value="InterPro"/>
</dbReference>
<comment type="function">
    <text evidence="17">Member of the two-component regulatory system NreB/NreC involved in the control of dissimilatory nitrate/nitrite reduction in response to oxygen. NreB functions as a direct oxygen sensor histidine kinase which is autophosphorylated, in the absence of oxygen, probably at the conserved histidine residue, and transfers its phosphate group probably to a conserved aspartate residue of NreC. NreB/NreC activates the expression of the nitrate (narGHJI) and nitrite (nir) reductase operons, as well as the putative nitrate transporter gene narT.</text>
</comment>
<dbReference type="InterPro" id="IPR050482">
    <property type="entry name" value="Sensor_HK_TwoCompSys"/>
</dbReference>
<dbReference type="CDD" id="cd16917">
    <property type="entry name" value="HATPase_UhpB-NarQ-NarX-like"/>
    <property type="match status" value="1"/>
</dbReference>
<gene>
    <name evidence="21" type="ORF">Vau01_069120</name>
</gene>
<name>A0A8J4E2V7_9ACTN</name>
<keyword evidence="13" id="KW-0067">ATP-binding</keyword>
<dbReference type="AlphaFoldDB" id="A0A8J4E2V7"/>
<dbReference type="GO" id="GO:0051539">
    <property type="term" value="F:4 iron, 4 sulfur cluster binding"/>
    <property type="evidence" value="ECO:0007669"/>
    <property type="project" value="UniProtKB-KW"/>
</dbReference>
<keyword evidence="15" id="KW-0902">Two-component regulatory system</keyword>
<reference evidence="21" key="1">
    <citation type="submission" date="2021-01" db="EMBL/GenBank/DDBJ databases">
        <title>Whole genome shotgun sequence of Virgisporangium aurantiacum NBRC 16421.</title>
        <authorList>
            <person name="Komaki H."/>
            <person name="Tamura T."/>
        </authorList>
    </citation>
    <scope>NUCLEOTIDE SEQUENCE</scope>
    <source>
        <strain evidence="21">NBRC 16421</strain>
    </source>
</reference>
<evidence type="ECO:0000313" key="21">
    <source>
        <dbReference type="EMBL" id="GIJ59396.1"/>
    </source>
</evidence>
<keyword evidence="16" id="KW-0411">Iron-sulfur</keyword>
<evidence type="ECO:0000256" key="3">
    <source>
        <dbReference type="ARBA" id="ARBA00004496"/>
    </source>
</evidence>
<dbReference type="InterPro" id="IPR003594">
    <property type="entry name" value="HATPase_dom"/>
</dbReference>
<sequence>MYVPWVPPVLYAAVLTAGLYAGAAGLGDTRPVALIAGLALLVAVDLVERRGRGSRVLLFAVRVALYLLVVAADGSGVAKALFVLVPVIAYFSFGRVASIASAVACLAALVVANAVSTPRWWTDLERVTDLLMVGLGLLLAITMAAMAVEERRLRVRLEAGNDRLRAYAAEVAELSTVAERNRLARDIHDGLGHHLTESAILIEQASAFRSSDPAAADRALVEAHRAVRQALDDVRQSVRALHPEAFRLSTAVAGLGGGPVSIDVSGDEDGHPLPVLTAVYRAAQEGVTNARRHAGAERITVRLAFEPSAVTLVVADDGCGFVPDRSGFGLTGMRERIAEVGGNVDVDSRPGAGTRLTVSVPA</sequence>
<dbReference type="InterPro" id="IPR011712">
    <property type="entry name" value="Sig_transdc_His_kin_sub3_dim/P"/>
</dbReference>
<comment type="cofactor">
    <cofactor evidence="2">
        <name>[4Fe-4S] cluster</name>
        <dbReference type="ChEBI" id="CHEBI:49883"/>
    </cofactor>
</comment>
<dbReference type="EC" id="2.7.13.3" evidence="4"/>
<dbReference type="SUPFAM" id="SSF55874">
    <property type="entry name" value="ATPase domain of HSP90 chaperone/DNA topoisomerase II/histidine kinase"/>
    <property type="match status" value="1"/>
</dbReference>
<evidence type="ECO:0000256" key="10">
    <source>
        <dbReference type="ARBA" id="ARBA00022723"/>
    </source>
</evidence>
<dbReference type="GO" id="GO:0005737">
    <property type="term" value="C:cytoplasm"/>
    <property type="evidence" value="ECO:0007669"/>
    <property type="project" value="UniProtKB-SubCell"/>
</dbReference>
<feature type="domain" description="Histidine kinase" evidence="20">
    <location>
        <begin position="279"/>
        <end position="362"/>
    </location>
</feature>
<dbReference type="Gene3D" id="3.30.565.10">
    <property type="entry name" value="Histidine kinase-like ATPase, C-terminal domain"/>
    <property type="match status" value="1"/>
</dbReference>
<keyword evidence="19" id="KW-0472">Membrane</keyword>
<dbReference type="PANTHER" id="PTHR24421">
    <property type="entry name" value="NITRATE/NITRITE SENSOR PROTEIN NARX-RELATED"/>
    <property type="match status" value="1"/>
</dbReference>
<dbReference type="InterPro" id="IPR036890">
    <property type="entry name" value="HATPase_C_sf"/>
</dbReference>
<keyword evidence="7" id="KW-0963">Cytoplasm</keyword>
<dbReference type="InterPro" id="IPR004358">
    <property type="entry name" value="Sig_transdc_His_kin-like_C"/>
</dbReference>
<dbReference type="SMART" id="SM00387">
    <property type="entry name" value="HATPase_c"/>
    <property type="match status" value="1"/>
</dbReference>
<protein>
    <recommendedName>
        <fullName evidence="5">Oxygen sensor histidine kinase NreB</fullName>
        <ecNumber evidence="4">2.7.13.3</ecNumber>
    </recommendedName>
    <alternativeName>
        <fullName evidence="18">Nitrogen regulation protein B</fullName>
    </alternativeName>
</protein>
<dbReference type="Gene3D" id="1.20.5.1930">
    <property type="match status" value="1"/>
</dbReference>
<evidence type="ECO:0000256" key="14">
    <source>
        <dbReference type="ARBA" id="ARBA00023004"/>
    </source>
</evidence>
<evidence type="ECO:0000256" key="15">
    <source>
        <dbReference type="ARBA" id="ARBA00023012"/>
    </source>
</evidence>
<keyword evidence="19" id="KW-1133">Transmembrane helix</keyword>
<feature type="transmembrane region" description="Helical" evidence="19">
    <location>
        <begin position="127"/>
        <end position="148"/>
    </location>
</feature>
<evidence type="ECO:0000256" key="12">
    <source>
        <dbReference type="ARBA" id="ARBA00022777"/>
    </source>
</evidence>
<evidence type="ECO:0000256" key="17">
    <source>
        <dbReference type="ARBA" id="ARBA00024827"/>
    </source>
</evidence>
<evidence type="ECO:0000256" key="1">
    <source>
        <dbReference type="ARBA" id="ARBA00000085"/>
    </source>
</evidence>
<keyword evidence="9" id="KW-0808">Transferase</keyword>
<dbReference type="Pfam" id="PF02518">
    <property type="entry name" value="HATPase_c"/>
    <property type="match status" value="1"/>
</dbReference>
<comment type="catalytic activity">
    <reaction evidence="1">
        <text>ATP + protein L-histidine = ADP + protein N-phospho-L-histidine.</text>
        <dbReference type="EC" id="2.7.13.3"/>
    </reaction>
</comment>
<evidence type="ECO:0000313" key="22">
    <source>
        <dbReference type="Proteomes" id="UP000612585"/>
    </source>
</evidence>
<evidence type="ECO:0000256" key="7">
    <source>
        <dbReference type="ARBA" id="ARBA00022490"/>
    </source>
</evidence>
<evidence type="ECO:0000256" key="4">
    <source>
        <dbReference type="ARBA" id="ARBA00012438"/>
    </source>
</evidence>
<keyword evidence="11" id="KW-0547">Nucleotide-binding</keyword>
<feature type="transmembrane region" description="Helical" evidence="19">
    <location>
        <begin position="96"/>
        <end position="115"/>
    </location>
</feature>
<dbReference type="GO" id="GO:0046872">
    <property type="term" value="F:metal ion binding"/>
    <property type="evidence" value="ECO:0007669"/>
    <property type="project" value="UniProtKB-KW"/>
</dbReference>
<evidence type="ECO:0000256" key="16">
    <source>
        <dbReference type="ARBA" id="ARBA00023014"/>
    </source>
</evidence>
<evidence type="ECO:0000256" key="13">
    <source>
        <dbReference type="ARBA" id="ARBA00022840"/>
    </source>
</evidence>
<dbReference type="Proteomes" id="UP000612585">
    <property type="component" value="Unassembled WGS sequence"/>
</dbReference>
<proteinExistence type="predicted"/>
<comment type="subcellular location">
    <subcellularLocation>
        <location evidence="3">Cytoplasm</location>
    </subcellularLocation>
</comment>
<dbReference type="GO" id="GO:0005524">
    <property type="term" value="F:ATP binding"/>
    <property type="evidence" value="ECO:0007669"/>
    <property type="project" value="UniProtKB-KW"/>
</dbReference>
<dbReference type="GO" id="GO:0046983">
    <property type="term" value="F:protein dimerization activity"/>
    <property type="evidence" value="ECO:0007669"/>
    <property type="project" value="InterPro"/>
</dbReference>
<feature type="transmembrane region" description="Helical" evidence="19">
    <location>
        <begin position="59"/>
        <end position="90"/>
    </location>
</feature>
<keyword evidence="19" id="KW-0812">Transmembrane</keyword>
<dbReference type="InterPro" id="IPR005467">
    <property type="entry name" value="His_kinase_dom"/>
</dbReference>
<evidence type="ECO:0000256" key="6">
    <source>
        <dbReference type="ARBA" id="ARBA00022485"/>
    </source>
</evidence>
<dbReference type="PROSITE" id="PS50109">
    <property type="entry name" value="HIS_KIN"/>
    <property type="match status" value="1"/>
</dbReference>
<evidence type="ECO:0000256" key="19">
    <source>
        <dbReference type="SAM" id="Phobius"/>
    </source>
</evidence>
<keyword evidence="22" id="KW-1185">Reference proteome</keyword>
<keyword evidence="10" id="KW-0479">Metal-binding</keyword>
<evidence type="ECO:0000256" key="2">
    <source>
        <dbReference type="ARBA" id="ARBA00001966"/>
    </source>
</evidence>
<keyword evidence="12" id="KW-0418">Kinase</keyword>
<dbReference type="EMBL" id="BOPG01000046">
    <property type="protein sequence ID" value="GIJ59396.1"/>
    <property type="molecule type" value="Genomic_DNA"/>
</dbReference>
<keyword evidence="6" id="KW-0004">4Fe-4S</keyword>
<dbReference type="RefSeq" id="WP_204001595.1">
    <property type="nucleotide sequence ID" value="NZ_BOPG01000046.1"/>
</dbReference>
<comment type="caution">
    <text evidence="21">The sequence shown here is derived from an EMBL/GenBank/DDBJ whole genome shotgun (WGS) entry which is preliminary data.</text>
</comment>
<evidence type="ECO:0000256" key="18">
    <source>
        <dbReference type="ARBA" id="ARBA00030800"/>
    </source>
</evidence>
<evidence type="ECO:0000259" key="20">
    <source>
        <dbReference type="PROSITE" id="PS50109"/>
    </source>
</evidence>
<keyword evidence="14" id="KW-0408">Iron</keyword>
<evidence type="ECO:0000256" key="5">
    <source>
        <dbReference type="ARBA" id="ARBA00017322"/>
    </source>
</evidence>
<dbReference type="PANTHER" id="PTHR24421:SF10">
    <property type="entry name" value="NITRATE_NITRITE SENSOR PROTEIN NARQ"/>
    <property type="match status" value="1"/>
</dbReference>
<evidence type="ECO:0000256" key="11">
    <source>
        <dbReference type="ARBA" id="ARBA00022741"/>
    </source>
</evidence>
<evidence type="ECO:0000256" key="9">
    <source>
        <dbReference type="ARBA" id="ARBA00022679"/>
    </source>
</evidence>